<evidence type="ECO:0000313" key="2">
    <source>
        <dbReference type="Proteomes" id="UP000033930"/>
    </source>
</evidence>
<proteinExistence type="predicted"/>
<dbReference type="AlphaFoldDB" id="A0A0G0VK25"/>
<protein>
    <submittedName>
        <fullName evidence="1">Uncharacterized protein</fullName>
    </submittedName>
</protein>
<dbReference type="EMBL" id="LCAW01000001">
    <property type="protein sequence ID" value="KKR99971.1"/>
    <property type="molecule type" value="Genomic_DNA"/>
</dbReference>
<name>A0A0G0VK25_9BACT</name>
<reference evidence="1 2" key="1">
    <citation type="journal article" date="2015" name="Nature">
        <title>rRNA introns, odd ribosomes, and small enigmatic genomes across a large radiation of phyla.</title>
        <authorList>
            <person name="Brown C.T."/>
            <person name="Hug L.A."/>
            <person name="Thomas B.C."/>
            <person name="Sharon I."/>
            <person name="Castelle C.J."/>
            <person name="Singh A."/>
            <person name="Wilkins M.J."/>
            <person name="Williams K.H."/>
            <person name="Banfield J.F."/>
        </authorList>
    </citation>
    <scope>NUCLEOTIDE SEQUENCE [LARGE SCALE GENOMIC DNA]</scope>
</reference>
<gene>
    <name evidence="1" type="ORF">UU50_C0001G0029</name>
</gene>
<organism evidence="1 2">
    <name type="scientific">Candidatus Uhrbacteria bacterium GW2011_GWC1_41_20</name>
    <dbReference type="NCBI Taxonomy" id="1618983"/>
    <lineage>
        <taxon>Bacteria</taxon>
        <taxon>Candidatus Uhriibacteriota</taxon>
    </lineage>
</organism>
<sequence>MSTLPQASPAIQELDQQANDALRIVVGVILHLAKSLAIFSGDVHVRQIVRDTVPYLVITCHRQDKGRIIGKGRKHIRMMNITANQVYRHYGGDQINVILPAEGTRYPLAVTQPDDRFPVVEYRPRPYPVCRSCA</sequence>
<dbReference type="Proteomes" id="UP000033930">
    <property type="component" value="Unassembled WGS sequence"/>
</dbReference>
<evidence type="ECO:0000313" key="1">
    <source>
        <dbReference type="EMBL" id="KKR99971.1"/>
    </source>
</evidence>
<comment type="caution">
    <text evidence="1">The sequence shown here is derived from an EMBL/GenBank/DDBJ whole genome shotgun (WGS) entry which is preliminary data.</text>
</comment>
<accession>A0A0G0VK25</accession>